<dbReference type="RefSeq" id="WP_145251784.1">
    <property type="nucleotide sequence ID" value="NZ_CP036278.1"/>
</dbReference>
<feature type="chain" id="PRO_5022176045" description="Autotransporter-associated beta strand repeat protein" evidence="1">
    <location>
        <begin position="23"/>
        <end position="374"/>
    </location>
</feature>
<dbReference type="KEGG" id="amuc:Pan181_53450"/>
<evidence type="ECO:0008006" key="4">
    <source>
        <dbReference type="Google" id="ProtNLM"/>
    </source>
</evidence>
<feature type="signal peptide" evidence="1">
    <location>
        <begin position="1"/>
        <end position="22"/>
    </location>
</feature>
<keyword evidence="1" id="KW-0732">Signal</keyword>
<dbReference type="AlphaFoldDB" id="A0A518AWK1"/>
<sequence length="374" mass="39790" precursor="true">MTTARRVVATLLFAAIASPTLAVTAVWIGPETGDWTDPTNWSTGQVPIVYQTAIIDNDESRHSQVFVSDPLWGVGSLTIDYLDTLILENFSAEEVHLAGEFVVLEDGRFDLRNNLDIEETGHLEINGIFSSLYKSSSTGNSIWNRGSIDGAGVLELSDSLRNDGTLSVNGEGKHLSVTLGNKTEGSYIVGTNGGLIQATSGGSLLLSRTFASIGARLLNYQDSTPGRIEALAGSSLTIRSLIIEGGVVSSEVQDDSHGNLLIEQSQLDGVQLEGEIDLKYVTLTGAVQNLGQLNLTYNCGLLGTLSGGGVVQFAHSSITYNTGYGRDATFVNEDNVLRGQGTFESGNMVNRGTIETGFGTEEPVQLSDYKGLVD</sequence>
<evidence type="ECO:0000256" key="1">
    <source>
        <dbReference type="SAM" id="SignalP"/>
    </source>
</evidence>
<name>A0A518AWK1_9BACT</name>
<reference evidence="2 3" key="1">
    <citation type="submission" date="2019-02" db="EMBL/GenBank/DDBJ databases">
        <title>Deep-cultivation of Planctomycetes and their phenomic and genomic characterization uncovers novel biology.</title>
        <authorList>
            <person name="Wiegand S."/>
            <person name="Jogler M."/>
            <person name="Boedeker C."/>
            <person name="Pinto D."/>
            <person name="Vollmers J."/>
            <person name="Rivas-Marin E."/>
            <person name="Kohn T."/>
            <person name="Peeters S.H."/>
            <person name="Heuer A."/>
            <person name="Rast P."/>
            <person name="Oberbeckmann S."/>
            <person name="Bunk B."/>
            <person name="Jeske O."/>
            <person name="Meyerdierks A."/>
            <person name="Storesund J.E."/>
            <person name="Kallscheuer N."/>
            <person name="Luecker S."/>
            <person name="Lage O.M."/>
            <person name="Pohl T."/>
            <person name="Merkel B.J."/>
            <person name="Hornburger P."/>
            <person name="Mueller R.-W."/>
            <person name="Bruemmer F."/>
            <person name="Labrenz M."/>
            <person name="Spormann A.M."/>
            <person name="Op den Camp H."/>
            <person name="Overmann J."/>
            <person name="Amann R."/>
            <person name="Jetten M.S.M."/>
            <person name="Mascher T."/>
            <person name="Medema M.H."/>
            <person name="Devos D.P."/>
            <person name="Kaster A.-K."/>
            <person name="Ovreas L."/>
            <person name="Rohde M."/>
            <person name="Galperin M.Y."/>
            <person name="Jogler C."/>
        </authorList>
    </citation>
    <scope>NUCLEOTIDE SEQUENCE [LARGE SCALE GENOMIC DNA]</scope>
    <source>
        <strain evidence="2 3">Pan181</strain>
    </source>
</reference>
<keyword evidence="3" id="KW-1185">Reference proteome</keyword>
<evidence type="ECO:0000313" key="2">
    <source>
        <dbReference type="EMBL" id="QDU59104.1"/>
    </source>
</evidence>
<dbReference type="OrthoDB" id="218600at2"/>
<evidence type="ECO:0000313" key="3">
    <source>
        <dbReference type="Proteomes" id="UP000315750"/>
    </source>
</evidence>
<protein>
    <recommendedName>
        <fullName evidence="4">Autotransporter-associated beta strand repeat protein</fullName>
    </recommendedName>
</protein>
<accession>A0A518AWK1</accession>
<dbReference type="Proteomes" id="UP000315750">
    <property type="component" value="Chromosome"/>
</dbReference>
<organism evidence="2 3">
    <name type="scientific">Aeoliella mucimassa</name>
    <dbReference type="NCBI Taxonomy" id="2527972"/>
    <lineage>
        <taxon>Bacteria</taxon>
        <taxon>Pseudomonadati</taxon>
        <taxon>Planctomycetota</taxon>
        <taxon>Planctomycetia</taxon>
        <taxon>Pirellulales</taxon>
        <taxon>Lacipirellulaceae</taxon>
        <taxon>Aeoliella</taxon>
    </lineage>
</organism>
<proteinExistence type="predicted"/>
<dbReference type="EMBL" id="CP036278">
    <property type="protein sequence ID" value="QDU59104.1"/>
    <property type="molecule type" value="Genomic_DNA"/>
</dbReference>
<gene>
    <name evidence="2" type="ORF">Pan181_53450</name>
</gene>